<name>A0A448X4A1_9PLAT</name>
<gene>
    <name evidence="2" type="ORF">PXEA_LOCUS21131</name>
</gene>
<feature type="region of interest" description="Disordered" evidence="1">
    <location>
        <begin position="1"/>
        <end position="48"/>
    </location>
</feature>
<feature type="compositionally biased region" description="Basic and acidic residues" evidence="1">
    <location>
        <begin position="1"/>
        <end position="10"/>
    </location>
</feature>
<dbReference type="EMBL" id="CAAALY010089095">
    <property type="protein sequence ID" value="VEL27691.1"/>
    <property type="molecule type" value="Genomic_DNA"/>
</dbReference>
<comment type="caution">
    <text evidence="2">The sequence shown here is derived from an EMBL/GenBank/DDBJ whole genome shotgun (WGS) entry which is preliminary data.</text>
</comment>
<sequence length="48" mass="5490">MTDEISERGVRRGPILANLQQQLQGNPPTDSGEANLRTSFNRFFKRNE</sequence>
<evidence type="ECO:0000313" key="2">
    <source>
        <dbReference type="EMBL" id="VEL27691.1"/>
    </source>
</evidence>
<evidence type="ECO:0000313" key="3">
    <source>
        <dbReference type="Proteomes" id="UP000784294"/>
    </source>
</evidence>
<dbReference type="Proteomes" id="UP000784294">
    <property type="component" value="Unassembled WGS sequence"/>
</dbReference>
<feature type="compositionally biased region" description="Polar residues" evidence="1">
    <location>
        <begin position="18"/>
        <end position="29"/>
    </location>
</feature>
<evidence type="ECO:0000256" key="1">
    <source>
        <dbReference type="SAM" id="MobiDB-lite"/>
    </source>
</evidence>
<keyword evidence="3" id="KW-1185">Reference proteome</keyword>
<accession>A0A448X4A1</accession>
<organism evidence="2 3">
    <name type="scientific">Protopolystoma xenopodis</name>
    <dbReference type="NCBI Taxonomy" id="117903"/>
    <lineage>
        <taxon>Eukaryota</taxon>
        <taxon>Metazoa</taxon>
        <taxon>Spiralia</taxon>
        <taxon>Lophotrochozoa</taxon>
        <taxon>Platyhelminthes</taxon>
        <taxon>Monogenea</taxon>
        <taxon>Polyopisthocotylea</taxon>
        <taxon>Polystomatidea</taxon>
        <taxon>Polystomatidae</taxon>
        <taxon>Protopolystoma</taxon>
    </lineage>
</organism>
<dbReference type="AlphaFoldDB" id="A0A448X4A1"/>
<protein>
    <submittedName>
        <fullName evidence="2">Uncharacterized protein</fullName>
    </submittedName>
</protein>
<reference evidence="2" key="1">
    <citation type="submission" date="2018-11" db="EMBL/GenBank/DDBJ databases">
        <authorList>
            <consortium name="Pathogen Informatics"/>
        </authorList>
    </citation>
    <scope>NUCLEOTIDE SEQUENCE</scope>
</reference>
<feature type="non-terminal residue" evidence="2">
    <location>
        <position position="48"/>
    </location>
</feature>
<proteinExistence type="predicted"/>